<evidence type="ECO:0000256" key="1">
    <source>
        <dbReference type="SAM" id="MobiDB-lite"/>
    </source>
</evidence>
<evidence type="ECO:0000313" key="2">
    <source>
        <dbReference type="EMBL" id="KAJ7605421.1"/>
    </source>
</evidence>
<organism evidence="2 3">
    <name type="scientific">Roridomyces roridus</name>
    <dbReference type="NCBI Taxonomy" id="1738132"/>
    <lineage>
        <taxon>Eukaryota</taxon>
        <taxon>Fungi</taxon>
        <taxon>Dikarya</taxon>
        <taxon>Basidiomycota</taxon>
        <taxon>Agaricomycotina</taxon>
        <taxon>Agaricomycetes</taxon>
        <taxon>Agaricomycetidae</taxon>
        <taxon>Agaricales</taxon>
        <taxon>Marasmiineae</taxon>
        <taxon>Mycenaceae</taxon>
        <taxon>Roridomyces</taxon>
    </lineage>
</organism>
<dbReference type="AlphaFoldDB" id="A0AAD7AZB1"/>
<dbReference type="Gene3D" id="1.10.10.60">
    <property type="entry name" value="Homeodomain-like"/>
    <property type="match status" value="1"/>
</dbReference>
<gene>
    <name evidence="2" type="ORF">FB45DRAFT_669784</name>
</gene>
<proteinExistence type="predicted"/>
<protein>
    <recommendedName>
        <fullName evidence="4">HTH CENPB-type domain-containing protein</fullName>
    </recommendedName>
</protein>
<feature type="non-terminal residue" evidence="2">
    <location>
        <position position="1"/>
    </location>
</feature>
<accession>A0AAD7AZB1</accession>
<dbReference type="EMBL" id="JARKIF010000075">
    <property type="protein sequence ID" value="KAJ7605421.1"/>
    <property type="molecule type" value="Genomic_DNA"/>
</dbReference>
<comment type="caution">
    <text evidence="2">The sequence shown here is derived from an EMBL/GenBank/DDBJ whole genome shotgun (WGS) entry which is preliminary data.</text>
</comment>
<reference evidence="2" key="1">
    <citation type="submission" date="2023-03" db="EMBL/GenBank/DDBJ databases">
        <title>Massive genome expansion in bonnet fungi (Mycena s.s.) driven by repeated elements and novel gene families across ecological guilds.</title>
        <authorList>
            <consortium name="Lawrence Berkeley National Laboratory"/>
            <person name="Harder C.B."/>
            <person name="Miyauchi S."/>
            <person name="Viragh M."/>
            <person name="Kuo A."/>
            <person name="Thoen E."/>
            <person name="Andreopoulos B."/>
            <person name="Lu D."/>
            <person name="Skrede I."/>
            <person name="Drula E."/>
            <person name="Henrissat B."/>
            <person name="Morin E."/>
            <person name="Kohler A."/>
            <person name="Barry K."/>
            <person name="LaButti K."/>
            <person name="Morin E."/>
            <person name="Salamov A."/>
            <person name="Lipzen A."/>
            <person name="Mereny Z."/>
            <person name="Hegedus B."/>
            <person name="Baldrian P."/>
            <person name="Stursova M."/>
            <person name="Weitz H."/>
            <person name="Taylor A."/>
            <person name="Grigoriev I.V."/>
            <person name="Nagy L.G."/>
            <person name="Martin F."/>
            <person name="Kauserud H."/>
        </authorList>
    </citation>
    <scope>NUCLEOTIDE SEQUENCE</scope>
    <source>
        <strain evidence="2">9284</strain>
    </source>
</reference>
<dbReference type="Proteomes" id="UP001221142">
    <property type="component" value="Unassembled WGS sequence"/>
</dbReference>
<evidence type="ECO:0008006" key="4">
    <source>
        <dbReference type="Google" id="ProtNLM"/>
    </source>
</evidence>
<evidence type="ECO:0000313" key="3">
    <source>
        <dbReference type="Proteomes" id="UP001221142"/>
    </source>
</evidence>
<keyword evidence="3" id="KW-1185">Reference proteome</keyword>
<name>A0AAD7AZB1_9AGAR</name>
<sequence>KVRDSDKNPHKLTKPSAKPGPKLTKNAPRTTARFASDDKRQDLTYHDWIQVFDYMDDHKSLSQKQVVAYFNLRPDKAGGKLQFGQSALSKKLKQKDHIRAMVATGEPNVLSMKRARVVTSPEVDKALGLWVQDMERKRHTVTGPMLIEQRKRFEVALDIPEEQRLT</sequence>
<feature type="non-terminal residue" evidence="2">
    <location>
        <position position="166"/>
    </location>
</feature>
<feature type="region of interest" description="Disordered" evidence="1">
    <location>
        <begin position="1"/>
        <end position="36"/>
    </location>
</feature>